<dbReference type="AlphaFoldDB" id="A0A9X9MAB5"/>
<feature type="compositionally biased region" description="Basic and acidic residues" evidence="1">
    <location>
        <begin position="37"/>
        <end position="54"/>
    </location>
</feature>
<evidence type="ECO:0000256" key="1">
    <source>
        <dbReference type="SAM" id="MobiDB-lite"/>
    </source>
</evidence>
<dbReference type="Proteomes" id="UP000269945">
    <property type="component" value="Unassembled WGS sequence"/>
</dbReference>
<feature type="region of interest" description="Disordered" evidence="1">
    <location>
        <begin position="28"/>
        <end position="72"/>
    </location>
</feature>
<evidence type="ECO:0000313" key="2">
    <source>
        <dbReference type="EMBL" id="VCX40619.1"/>
    </source>
</evidence>
<proteinExistence type="predicted"/>
<accession>A0A9X9MAB5</accession>
<name>A0A9X9MAB5_GULGU</name>
<evidence type="ECO:0000313" key="3">
    <source>
        <dbReference type="Proteomes" id="UP000269945"/>
    </source>
</evidence>
<keyword evidence="3" id="KW-1185">Reference proteome</keyword>
<gene>
    <name evidence="2" type="ORF">BN2614_LOCUS1</name>
</gene>
<sequence length="160" mass="17358">MRDLLPAAHTLVLLAGLPSGLHRGPCSPGHSLGSLRRCRESSQELPRSPKRETDSPIQCHHLPSLHSADPRQPGLHRIAAWGRATSQALAPRKAYSGLFASGPESAPASATSFRLWRKYPNHGESSNRRGASGRLVGAVVFLPEQSRSIWGTDPEKVHLQ</sequence>
<comment type="caution">
    <text evidence="2">The sequence shown here is derived from an EMBL/GenBank/DDBJ whole genome shotgun (WGS) entry which is preliminary data.</text>
</comment>
<organism evidence="2 3">
    <name type="scientific">Gulo gulo</name>
    <name type="common">Wolverine</name>
    <name type="synonym">Gluton</name>
    <dbReference type="NCBI Taxonomy" id="48420"/>
    <lineage>
        <taxon>Eukaryota</taxon>
        <taxon>Metazoa</taxon>
        <taxon>Chordata</taxon>
        <taxon>Craniata</taxon>
        <taxon>Vertebrata</taxon>
        <taxon>Euteleostomi</taxon>
        <taxon>Mammalia</taxon>
        <taxon>Eutheria</taxon>
        <taxon>Laurasiatheria</taxon>
        <taxon>Carnivora</taxon>
        <taxon>Caniformia</taxon>
        <taxon>Musteloidea</taxon>
        <taxon>Mustelidae</taxon>
        <taxon>Guloninae</taxon>
        <taxon>Gulo</taxon>
    </lineage>
</organism>
<dbReference type="EMBL" id="CYRY02045268">
    <property type="protein sequence ID" value="VCX40619.1"/>
    <property type="molecule type" value="Genomic_DNA"/>
</dbReference>
<reference evidence="2 3" key="1">
    <citation type="submission" date="2018-10" db="EMBL/GenBank/DDBJ databases">
        <authorList>
            <person name="Ekblom R."/>
            <person name="Jareborg N."/>
        </authorList>
    </citation>
    <scope>NUCLEOTIDE SEQUENCE [LARGE SCALE GENOMIC DNA]</scope>
    <source>
        <tissue evidence="2">Muscle</tissue>
    </source>
</reference>
<protein>
    <submittedName>
        <fullName evidence="2">Uncharacterized protein</fullName>
    </submittedName>
</protein>